<evidence type="ECO:0000313" key="3">
    <source>
        <dbReference type="Proteomes" id="UP000318571"/>
    </source>
</evidence>
<gene>
    <name evidence="2" type="ORF">TCAL_15235</name>
</gene>
<evidence type="ECO:0000313" key="2">
    <source>
        <dbReference type="EMBL" id="TRY62932.1"/>
    </source>
</evidence>
<evidence type="ECO:0000256" key="1">
    <source>
        <dbReference type="SAM" id="Phobius"/>
    </source>
</evidence>
<keyword evidence="1" id="KW-0472">Membrane</keyword>
<keyword evidence="1" id="KW-0812">Transmembrane</keyword>
<dbReference type="AlphaFoldDB" id="A0A553NBW0"/>
<feature type="non-terminal residue" evidence="2">
    <location>
        <position position="165"/>
    </location>
</feature>
<name>A0A553NBW0_TIGCA</name>
<dbReference type="Proteomes" id="UP000318571">
    <property type="component" value="Chromosome 10"/>
</dbReference>
<reference evidence="2 3" key="1">
    <citation type="journal article" date="2018" name="Nat. Ecol. Evol.">
        <title>Genomic signatures of mitonuclear coevolution across populations of Tigriopus californicus.</title>
        <authorList>
            <person name="Barreto F.S."/>
            <person name="Watson E.T."/>
            <person name="Lima T.G."/>
            <person name="Willett C.S."/>
            <person name="Edmands S."/>
            <person name="Li W."/>
            <person name="Burton R.S."/>
        </authorList>
    </citation>
    <scope>NUCLEOTIDE SEQUENCE [LARGE SCALE GENOMIC DNA]</scope>
    <source>
        <strain evidence="2 3">San Diego</strain>
    </source>
</reference>
<feature type="transmembrane region" description="Helical" evidence="1">
    <location>
        <begin position="77"/>
        <end position="97"/>
    </location>
</feature>
<accession>A0A553NBW0</accession>
<organism evidence="2 3">
    <name type="scientific">Tigriopus californicus</name>
    <name type="common">Marine copepod</name>
    <dbReference type="NCBI Taxonomy" id="6832"/>
    <lineage>
        <taxon>Eukaryota</taxon>
        <taxon>Metazoa</taxon>
        <taxon>Ecdysozoa</taxon>
        <taxon>Arthropoda</taxon>
        <taxon>Crustacea</taxon>
        <taxon>Multicrustacea</taxon>
        <taxon>Hexanauplia</taxon>
        <taxon>Copepoda</taxon>
        <taxon>Harpacticoida</taxon>
        <taxon>Harpacticidae</taxon>
        <taxon>Tigriopus</taxon>
    </lineage>
</organism>
<proteinExistence type="predicted"/>
<sequence length="165" mass="19082">MMSTSVVLGEDQEDNQPFYWPKQLADCHNITLLKRMNFDDWENEHYGHLRQVMPKYQLCLLATKRGCKDTIPEPLDVAIMLVIFLVLAACLLYFAFFKREVRPKMGIMSFFTERNECSRSKLDAPPGYKELKESAKPIQQARNTIPEEHLPTYAEAVLISMPPKA</sequence>
<keyword evidence="1" id="KW-1133">Transmembrane helix</keyword>
<keyword evidence="3" id="KW-1185">Reference proteome</keyword>
<protein>
    <submittedName>
        <fullName evidence="2">Uncharacterized protein</fullName>
    </submittedName>
</protein>
<dbReference type="EMBL" id="VCGU01000458">
    <property type="protein sequence ID" value="TRY62932.1"/>
    <property type="molecule type" value="Genomic_DNA"/>
</dbReference>
<comment type="caution">
    <text evidence="2">The sequence shown here is derived from an EMBL/GenBank/DDBJ whole genome shotgun (WGS) entry which is preliminary data.</text>
</comment>